<name>A0A4Q9KNF1_PROTD</name>
<dbReference type="Gene3D" id="1.20.1290.10">
    <property type="entry name" value="AhpD-like"/>
    <property type="match status" value="1"/>
</dbReference>
<dbReference type="PANTHER" id="PTHR34846:SF10">
    <property type="entry name" value="CYTOPLASMIC PROTEIN"/>
    <property type="match status" value="1"/>
</dbReference>
<sequence>MDALIREPRRFNPLLRLGVWASERVTGRRMQPARLLAWYPKAAIGAGVLETLVAHDEPSARILKLVRVTASLTTNCPFCVDMNSFEPDAAGVTDGELSSLQRWVGDLDAELAASLDERERTAIAYARAISSTPLDFPPSLKADVTRLFTEREIVILATTAAQVNFWARTIQALGIQPAGFCTIPTA</sequence>
<dbReference type="SUPFAM" id="SSF69118">
    <property type="entry name" value="AhpD-like"/>
    <property type="match status" value="1"/>
</dbReference>
<protein>
    <submittedName>
        <fullName evidence="1">Carboxymuconolactone decarboxylase family protein</fullName>
    </submittedName>
</protein>
<dbReference type="RefSeq" id="WP_131171503.1">
    <property type="nucleotide sequence ID" value="NZ_FXTL01000004.1"/>
</dbReference>
<keyword evidence="2" id="KW-1185">Reference proteome</keyword>
<dbReference type="InterPro" id="IPR029032">
    <property type="entry name" value="AhpD-like"/>
</dbReference>
<proteinExistence type="predicted"/>
<reference evidence="1 2" key="1">
    <citation type="submission" date="2019-01" db="EMBL/GenBank/DDBJ databases">
        <title>Lactibacter flavus gen. nov., sp. nov., a novel bacterium of the family Propionibacteriaceae isolated from raw milk and dairy products.</title>
        <authorList>
            <person name="Huptas C."/>
            <person name="Wenning M."/>
            <person name="Breitenwieser F."/>
            <person name="Doll E."/>
            <person name="Von Neubeck M."/>
            <person name="Busse H.-J."/>
            <person name="Scherer S."/>
        </authorList>
    </citation>
    <scope>NUCLEOTIDE SEQUENCE [LARGE SCALE GENOMIC DNA]</scope>
    <source>
        <strain evidence="1 2">DSM 22130</strain>
    </source>
</reference>
<evidence type="ECO:0000313" key="1">
    <source>
        <dbReference type="EMBL" id="TBT95510.1"/>
    </source>
</evidence>
<gene>
    <name evidence="1" type="ORF">ET996_05285</name>
</gene>
<accession>A0A4Q9KNF1</accession>
<dbReference type="AlphaFoldDB" id="A0A4Q9KNF1"/>
<dbReference type="PANTHER" id="PTHR34846">
    <property type="entry name" value="4-CARBOXYMUCONOLACTONE DECARBOXYLASE FAMILY PROTEIN (AFU_ORTHOLOGUE AFUA_6G11590)"/>
    <property type="match status" value="1"/>
</dbReference>
<dbReference type="Proteomes" id="UP000291933">
    <property type="component" value="Unassembled WGS sequence"/>
</dbReference>
<evidence type="ECO:0000313" key="2">
    <source>
        <dbReference type="Proteomes" id="UP000291933"/>
    </source>
</evidence>
<dbReference type="EMBL" id="SDMR01000004">
    <property type="protein sequence ID" value="TBT95510.1"/>
    <property type="molecule type" value="Genomic_DNA"/>
</dbReference>
<organism evidence="1 2">
    <name type="scientific">Propioniciclava tarda</name>
    <dbReference type="NCBI Taxonomy" id="433330"/>
    <lineage>
        <taxon>Bacteria</taxon>
        <taxon>Bacillati</taxon>
        <taxon>Actinomycetota</taxon>
        <taxon>Actinomycetes</taxon>
        <taxon>Propionibacteriales</taxon>
        <taxon>Propionibacteriaceae</taxon>
        <taxon>Propioniciclava</taxon>
    </lineage>
</organism>
<comment type="caution">
    <text evidence="1">The sequence shown here is derived from an EMBL/GenBank/DDBJ whole genome shotgun (WGS) entry which is preliminary data.</text>
</comment>
<dbReference type="OrthoDB" id="657225at2"/>